<keyword evidence="3" id="KW-0472">Membrane</keyword>
<dbReference type="PANTHER" id="PTHR16487">
    <property type="entry name" value="PPP4R2-RELATED PROTEIN"/>
    <property type="match status" value="1"/>
</dbReference>
<dbReference type="Pfam" id="PF09184">
    <property type="entry name" value="PPP4R2"/>
    <property type="match status" value="1"/>
</dbReference>
<feature type="region of interest" description="Disordered" evidence="2">
    <location>
        <begin position="922"/>
        <end position="1114"/>
    </location>
</feature>
<dbReference type="PANTHER" id="PTHR16487:SF0">
    <property type="entry name" value="PROTEIN PHOSPHATASE 4 REGULATORY SUBUNIT 2-RELATED"/>
    <property type="match status" value="1"/>
</dbReference>
<feature type="region of interest" description="Disordered" evidence="2">
    <location>
        <begin position="619"/>
        <end position="649"/>
    </location>
</feature>
<feature type="compositionally biased region" description="Pro residues" evidence="2">
    <location>
        <begin position="1104"/>
        <end position="1114"/>
    </location>
</feature>
<keyword evidence="3" id="KW-1133">Transmembrane helix</keyword>
<evidence type="ECO:0000256" key="3">
    <source>
        <dbReference type="SAM" id="Phobius"/>
    </source>
</evidence>
<feature type="compositionally biased region" description="Polar residues" evidence="2">
    <location>
        <begin position="1085"/>
        <end position="1096"/>
    </location>
</feature>
<evidence type="ECO:0000313" key="4">
    <source>
        <dbReference type="EMBL" id="KAJ4457169.1"/>
    </source>
</evidence>
<proteinExistence type="inferred from homology"/>
<feature type="compositionally biased region" description="Low complexity" evidence="2">
    <location>
        <begin position="967"/>
        <end position="1004"/>
    </location>
</feature>
<evidence type="ECO:0000313" key="5">
    <source>
        <dbReference type="Proteomes" id="UP001141327"/>
    </source>
</evidence>
<evidence type="ECO:0000256" key="1">
    <source>
        <dbReference type="ARBA" id="ARBA00009207"/>
    </source>
</evidence>
<feature type="transmembrane region" description="Helical" evidence="3">
    <location>
        <begin position="441"/>
        <end position="465"/>
    </location>
</feature>
<dbReference type="EMBL" id="JAPMOS010000053">
    <property type="protein sequence ID" value="KAJ4457169.1"/>
    <property type="molecule type" value="Genomic_DNA"/>
</dbReference>
<feature type="transmembrane region" description="Helical" evidence="3">
    <location>
        <begin position="164"/>
        <end position="186"/>
    </location>
</feature>
<comment type="caution">
    <text evidence="4">The sequence shown here is derived from an EMBL/GenBank/DDBJ whole genome shotgun (WGS) entry which is preliminary data.</text>
</comment>
<gene>
    <name evidence="4" type="ORF">PAPYR_7471</name>
</gene>
<keyword evidence="5" id="KW-1185">Reference proteome</keyword>
<sequence>MEILPPPVLANIFLKLHQTGGLASLGPLLLVSRSFFQIGNNVIQEIMATSGAPPPPAPQAPAPAPASSVLNLSTTTASFHDETSFLLHREGSVVLPSSGRHKKRNSRPSNKRRARAAALSITVGAGGPSAAGMSASPYAALLDDAAPAALDVLFASSRVTRLRFYAHGIALSVWAVLLMPALFMVILRLQQPSGEGSLPWSVALVPLHLAALALGVYALLAYTAHLRSARDAHLRQYLVIASAPGGCPTEGEQAAVLAELRGAARVLAGADPFMLDTAPGGSCCHNACCRCWGECCALACCDDQMGRAYQAYLQVRPGLSPTHPTRTPRSGPEMPPAMTAPILVARDPGLAADAIDGAGAASINWDRSIQAEARAPLPNALGGPRSCCCCCCPGLPPSTRALGLAVSWPLAAVLTGILVGLRMDGVLPVGPPAAPALPPPQVPYLALLSPAALATAALALCMAPLRDALAQGDRGLPVRLSLGAFLVSAPITAAAAMWTLGARLDGFIPGWVSWWVVLAPLLALCALPFLCALLGWAAFGCSSFLMLALALPLGAAAILGAIRLQDGIDIPPGLVVAPLALYVVLALAQGLSNLVKLSREHERVLCEEVCRAAVGAGGGESTPAMSSSGRESFWGRTPPATPRTPPDIEWGDGIRPPPSLGPKAAALLGLTPPLGPSALASPPSAVLLAAGPPSGAPGSGPVIREVACAASPPPTTPSAPSPSHPSPMLEQFVASKATEVPSGLEELLHEVSQHGVCCYPWANLKFLIRTKLTQVLDQMHRSINNDILDRPPSGPGFEELKTTLLSQFDGFSEAPFTLQRMCELLTIGGQSHFPYQSTRKFLNAFDKLVTVTTTIPFQAVTKRPRIEPKAADLERMAAEDAQKMAAAVAAAAHMKPEEDEFPNIEAAPVAAAALPIETPAPSAAATVGSAPGAAAEQQPAPVPAAALPPASASADIEPATPSPDTAPQPAEEAPTAPMEVETPPASATATAGAPAANVSAPAGSENTQAPAVSPPRDSGCPVPPDPTAVPAPAPVPASASASASASAPTSASADLAPHPAASTPAPSSALPSDAASPSIPALTALPSTISTSSPTAESHAEPVTVPPAAPPASS</sequence>
<feature type="transmembrane region" description="Helical" evidence="3">
    <location>
        <begin position="544"/>
        <end position="562"/>
    </location>
</feature>
<feature type="transmembrane region" description="Helical" evidence="3">
    <location>
        <begin position="401"/>
        <end position="421"/>
    </location>
</feature>
<reference evidence="4" key="1">
    <citation type="journal article" date="2022" name="bioRxiv">
        <title>Genomics of Preaxostyla Flagellates Illuminates Evolutionary Transitions and the Path Towards Mitochondrial Loss.</title>
        <authorList>
            <person name="Novak L.V.F."/>
            <person name="Treitli S.C."/>
            <person name="Pyrih J."/>
            <person name="Halakuc P."/>
            <person name="Pipaliya S.V."/>
            <person name="Vacek V."/>
            <person name="Brzon O."/>
            <person name="Soukal P."/>
            <person name="Eme L."/>
            <person name="Dacks J.B."/>
            <person name="Karnkowska A."/>
            <person name="Elias M."/>
            <person name="Hampl V."/>
        </authorList>
    </citation>
    <scope>NUCLEOTIDE SEQUENCE</scope>
    <source>
        <strain evidence="4">RCP-MX</strain>
    </source>
</reference>
<accession>A0ABQ8UD30</accession>
<feature type="compositionally biased region" description="Low complexity" evidence="2">
    <location>
        <begin position="1036"/>
        <end position="1081"/>
    </location>
</feature>
<feature type="compositionally biased region" description="Pro residues" evidence="2">
    <location>
        <begin position="1021"/>
        <end position="1035"/>
    </location>
</feature>
<organism evidence="4 5">
    <name type="scientific">Paratrimastix pyriformis</name>
    <dbReference type="NCBI Taxonomy" id="342808"/>
    <lineage>
        <taxon>Eukaryota</taxon>
        <taxon>Metamonada</taxon>
        <taxon>Preaxostyla</taxon>
        <taxon>Paratrimastigidae</taxon>
        <taxon>Paratrimastix</taxon>
    </lineage>
</organism>
<keyword evidence="3" id="KW-0812">Transmembrane</keyword>
<evidence type="ECO:0000256" key="2">
    <source>
        <dbReference type="SAM" id="MobiDB-lite"/>
    </source>
</evidence>
<dbReference type="InterPro" id="IPR015267">
    <property type="entry name" value="PPP4R2"/>
</dbReference>
<name>A0ABQ8UD30_9EUKA</name>
<feature type="compositionally biased region" description="Low complexity" evidence="2">
    <location>
        <begin position="922"/>
        <end position="954"/>
    </location>
</feature>
<comment type="similarity">
    <text evidence="1">Belongs to the PPP4R2 family.</text>
</comment>
<protein>
    <submittedName>
        <fullName evidence="4">Serine/threonine-protein phosphatase 4 regulatory subunit 2</fullName>
    </submittedName>
</protein>
<feature type="transmembrane region" description="Helical" evidence="3">
    <location>
        <begin position="198"/>
        <end position="220"/>
    </location>
</feature>
<dbReference type="Proteomes" id="UP001141327">
    <property type="component" value="Unassembled WGS sequence"/>
</dbReference>
<feature type="transmembrane region" description="Helical" evidence="3">
    <location>
        <begin position="512"/>
        <end position="537"/>
    </location>
</feature>
<feature type="transmembrane region" description="Helical" evidence="3">
    <location>
        <begin position="574"/>
        <end position="595"/>
    </location>
</feature>
<feature type="transmembrane region" description="Helical" evidence="3">
    <location>
        <begin position="477"/>
        <end position="500"/>
    </location>
</feature>